<gene>
    <name evidence="1" type="ORF">D1Z90_03670</name>
</gene>
<dbReference type="EMBL" id="QZCH01000002">
    <property type="protein sequence ID" value="RJG50718.1"/>
    <property type="molecule type" value="Genomic_DNA"/>
</dbReference>
<dbReference type="InterPro" id="IPR021248">
    <property type="entry name" value="DUF2787"/>
</dbReference>
<dbReference type="Proteomes" id="UP000283255">
    <property type="component" value="Unassembled WGS sequence"/>
</dbReference>
<dbReference type="Gene3D" id="3.10.450.430">
    <property type="entry name" value="Protein of unknown function DUF2787"/>
    <property type="match status" value="1"/>
</dbReference>
<accession>A0A418YJ98</accession>
<dbReference type="PANTHER" id="PTHR38978">
    <property type="entry name" value="DUF2787 DOMAIN-CONTAINING PROTEIN"/>
    <property type="match status" value="1"/>
</dbReference>
<evidence type="ECO:0000313" key="2">
    <source>
        <dbReference type="Proteomes" id="UP000283255"/>
    </source>
</evidence>
<dbReference type="RefSeq" id="WP_119909518.1">
    <property type="nucleotide sequence ID" value="NZ_QZCH01000002.1"/>
</dbReference>
<organism evidence="1 2">
    <name type="scientific">Motilimonas pumila</name>
    <dbReference type="NCBI Taxonomy" id="2303987"/>
    <lineage>
        <taxon>Bacteria</taxon>
        <taxon>Pseudomonadati</taxon>
        <taxon>Pseudomonadota</taxon>
        <taxon>Gammaproteobacteria</taxon>
        <taxon>Alteromonadales</taxon>
        <taxon>Alteromonadales genera incertae sedis</taxon>
        <taxon>Motilimonas</taxon>
    </lineage>
</organism>
<dbReference type="Pfam" id="PF10980">
    <property type="entry name" value="DUF2787"/>
    <property type="match status" value="1"/>
</dbReference>
<reference evidence="1 2" key="1">
    <citation type="submission" date="2018-09" db="EMBL/GenBank/DDBJ databases">
        <authorList>
            <person name="Wang F."/>
        </authorList>
    </citation>
    <scope>NUCLEOTIDE SEQUENCE [LARGE SCALE GENOMIC DNA]</scope>
    <source>
        <strain evidence="1 2">PLHSC7-2</strain>
    </source>
</reference>
<protein>
    <submittedName>
        <fullName evidence="1">DUF2787 domain-containing protein</fullName>
    </submittedName>
</protein>
<dbReference type="PANTHER" id="PTHR38978:SF2">
    <property type="entry name" value="DUF2787 DOMAIN-CONTAINING PROTEIN"/>
    <property type="match status" value="1"/>
</dbReference>
<sequence>MPAKSPLNDTSNSLSFNKAALPISNALLKCLADVLNKQPEVVGDNYIVINFRDKDYNAEKGGFHPVEISLSKDAHNRYTILYITDFSYCGGPYPELERDIDFDFGNSAAFTRYGGWTSICSPSIVELYPLWEDNFVAYLDSDAYDQIEVRSH</sequence>
<keyword evidence="2" id="KW-1185">Reference proteome</keyword>
<comment type="caution">
    <text evidence="1">The sequence shown here is derived from an EMBL/GenBank/DDBJ whole genome shotgun (WGS) entry which is preliminary data.</text>
</comment>
<proteinExistence type="predicted"/>
<reference evidence="1 2" key="2">
    <citation type="submission" date="2019-01" db="EMBL/GenBank/DDBJ databases">
        <title>Motilimonas pumilus sp. nov., isolated from the gut of sea cucumber (Apostichopus japonicus).</title>
        <authorList>
            <person name="Wang F.-Q."/>
            <person name="Ren L.-H."/>
            <person name="Lin Y.-W."/>
            <person name="Sun G.-H."/>
            <person name="Du Z.-J."/>
            <person name="Zhao J.-X."/>
            <person name="Liu X.-J."/>
            <person name="Liu L.-J."/>
        </authorList>
    </citation>
    <scope>NUCLEOTIDE SEQUENCE [LARGE SCALE GENOMIC DNA]</scope>
    <source>
        <strain evidence="1 2">PLHSC7-2</strain>
    </source>
</reference>
<name>A0A418YJ98_9GAMM</name>
<dbReference type="AlphaFoldDB" id="A0A418YJ98"/>
<evidence type="ECO:0000313" key="1">
    <source>
        <dbReference type="EMBL" id="RJG50718.1"/>
    </source>
</evidence>
<dbReference type="OrthoDB" id="5589278at2"/>